<dbReference type="NCBIfam" id="TIGR01640">
    <property type="entry name" value="F_box_assoc_1"/>
    <property type="match status" value="1"/>
</dbReference>
<gene>
    <name evidence="2" type="ORF">SSX86_019462</name>
</gene>
<protein>
    <recommendedName>
        <fullName evidence="1">F-box domain-containing protein</fullName>
    </recommendedName>
</protein>
<proteinExistence type="predicted"/>
<dbReference type="SMART" id="SM00256">
    <property type="entry name" value="FBOX"/>
    <property type="match status" value="1"/>
</dbReference>
<evidence type="ECO:0000313" key="3">
    <source>
        <dbReference type="Proteomes" id="UP001408789"/>
    </source>
</evidence>
<dbReference type="AlphaFoldDB" id="A0AAP0CSQ6"/>
<organism evidence="2 3">
    <name type="scientific">Deinandra increscens subsp. villosa</name>
    <dbReference type="NCBI Taxonomy" id="3103831"/>
    <lineage>
        <taxon>Eukaryota</taxon>
        <taxon>Viridiplantae</taxon>
        <taxon>Streptophyta</taxon>
        <taxon>Embryophyta</taxon>
        <taxon>Tracheophyta</taxon>
        <taxon>Spermatophyta</taxon>
        <taxon>Magnoliopsida</taxon>
        <taxon>eudicotyledons</taxon>
        <taxon>Gunneridae</taxon>
        <taxon>Pentapetalae</taxon>
        <taxon>asterids</taxon>
        <taxon>campanulids</taxon>
        <taxon>Asterales</taxon>
        <taxon>Asteraceae</taxon>
        <taxon>Asteroideae</taxon>
        <taxon>Heliantheae alliance</taxon>
        <taxon>Madieae</taxon>
        <taxon>Madiinae</taxon>
        <taxon>Deinandra</taxon>
    </lineage>
</organism>
<sequence length="385" mass="43954">MADDQFPPEIIYKIFSRTPIKSLARFQCVSKLWLNYITHPYLQTIHPGSKQETMHPIIFQQSHRPLRPGKKKECEISFLRVIQGTTNVQKHPVLNFCYGGPSYGTREKLVLGSCNGLILVRYVKNPGVVSDFFLMAVIDPLTKQRRDLPPVNVKIIGSDRTKEAAGIGIDDSTHTLKTVFVIVGEEQKLQNRQLCAKTMVHCPGNKVWREIGETPAYPISGEGVFGHGRLHWLVRRKIVWFDVKRERFGLTDPPDPNKASWSRSYRRLVALNDGEVGFAFVGDVCTELWVLKEDQEWVLGCWFDLDVSPVLRLRDGNVEVLGCWNEDGDILLSCGRGNGRRLCVYGPKTGDFRRVVGVDDLGDAEVRMYRSNLFSRLTRFKTFKW</sequence>
<dbReference type="Proteomes" id="UP001408789">
    <property type="component" value="Unassembled WGS sequence"/>
</dbReference>
<evidence type="ECO:0000313" key="2">
    <source>
        <dbReference type="EMBL" id="KAK9062276.1"/>
    </source>
</evidence>
<comment type="caution">
    <text evidence="2">The sequence shown here is derived from an EMBL/GenBank/DDBJ whole genome shotgun (WGS) entry which is preliminary data.</text>
</comment>
<keyword evidence="3" id="KW-1185">Reference proteome</keyword>
<name>A0AAP0CSQ6_9ASTR</name>
<accession>A0AAP0CSQ6</accession>
<evidence type="ECO:0000259" key="1">
    <source>
        <dbReference type="SMART" id="SM00256"/>
    </source>
</evidence>
<feature type="domain" description="F-box" evidence="1">
    <location>
        <begin position="6"/>
        <end position="45"/>
    </location>
</feature>
<dbReference type="Pfam" id="PF00646">
    <property type="entry name" value="F-box"/>
    <property type="match status" value="1"/>
</dbReference>
<dbReference type="Pfam" id="PF08268">
    <property type="entry name" value="FBA_3"/>
    <property type="match status" value="1"/>
</dbReference>
<dbReference type="InterPro" id="IPR036047">
    <property type="entry name" value="F-box-like_dom_sf"/>
</dbReference>
<dbReference type="PANTHER" id="PTHR31672:SF13">
    <property type="entry name" value="F-BOX PROTEIN CPR30-LIKE"/>
    <property type="match status" value="1"/>
</dbReference>
<dbReference type="Gene3D" id="1.20.1280.50">
    <property type="match status" value="1"/>
</dbReference>
<dbReference type="InterPro" id="IPR017451">
    <property type="entry name" value="F-box-assoc_interact_dom"/>
</dbReference>
<dbReference type="InterPro" id="IPR001810">
    <property type="entry name" value="F-box_dom"/>
</dbReference>
<dbReference type="EMBL" id="JBCNJP010000019">
    <property type="protein sequence ID" value="KAK9062276.1"/>
    <property type="molecule type" value="Genomic_DNA"/>
</dbReference>
<dbReference type="PANTHER" id="PTHR31672">
    <property type="entry name" value="BNACNNG10540D PROTEIN"/>
    <property type="match status" value="1"/>
</dbReference>
<dbReference type="SUPFAM" id="SSF82171">
    <property type="entry name" value="DPP6 N-terminal domain-like"/>
    <property type="match status" value="1"/>
</dbReference>
<dbReference type="SUPFAM" id="SSF81383">
    <property type="entry name" value="F-box domain"/>
    <property type="match status" value="1"/>
</dbReference>
<dbReference type="InterPro" id="IPR013187">
    <property type="entry name" value="F-box-assoc_dom_typ3"/>
</dbReference>
<reference evidence="2 3" key="1">
    <citation type="submission" date="2024-04" db="EMBL/GenBank/DDBJ databases">
        <title>The reference genome of an endangered Asteraceae, Deinandra increscens subsp. villosa, native to the Central Coast of California.</title>
        <authorList>
            <person name="Guilliams M."/>
            <person name="Hasenstab-Lehman K."/>
            <person name="Meyer R."/>
            <person name="Mcevoy S."/>
        </authorList>
    </citation>
    <scope>NUCLEOTIDE SEQUENCE [LARGE SCALE GENOMIC DNA]</scope>
    <source>
        <tissue evidence="2">Leaf</tissue>
    </source>
</reference>
<dbReference type="InterPro" id="IPR050796">
    <property type="entry name" value="SCF_F-box_component"/>
</dbReference>